<dbReference type="SUPFAM" id="SSF52047">
    <property type="entry name" value="RNI-like"/>
    <property type="match status" value="1"/>
</dbReference>
<name>A0AAE0KRC9_9CHLO</name>
<dbReference type="AlphaFoldDB" id="A0AAE0KRC9"/>
<accession>A0AAE0KRC9</accession>
<dbReference type="EMBL" id="LGRX02019976">
    <property type="protein sequence ID" value="KAK3257912.1"/>
    <property type="molecule type" value="Genomic_DNA"/>
</dbReference>
<evidence type="ECO:0000256" key="1">
    <source>
        <dbReference type="ARBA" id="ARBA00004430"/>
    </source>
</evidence>
<comment type="caution">
    <text evidence="4">The sequence shown here is derived from an EMBL/GenBank/DDBJ whole genome shotgun (WGS) entry which is preliminary data.</text>
</comment>
<evidence type="ECO:0000313" key="4">
    <source>
        <dbReference type="EMBL" id="KAK3257912.1"/>
    </source>
</evidence>
<evidence type="ECO:0000313" key="5">
    <source>
        <dbReference type="Proteomes" id="UP001190700"/>
    </source>
</evidence>
<dbReference type="Pfam" id="PF13516">
    <property type="entry name" value="LRR_6"/>
    <property type="match status" value="4"/>
</dbReference>
<protein>
    <submittedName>
        <fullName evidence="4">Uncharacterized protein</fullName>
    </submittedName>
</protein>
<keyword evidence="3" id="KW-0677">Repeat</keyword>
<dbReference type="GO" id="GO:0005930">
    <property type="term" value="C:axoneme"/>
    <property type="evidence" value="ECO:0007669"/>
    <property type="project" value="UniProtKB-SubCell"/>
</dbReference>
<dbReference type="SMART" id="SM00368">
    <property type="entry name" value="LRR_RI"/>
    <property type="match status" value="4"/>
</dbReference>
<dbReference type="InterPro" id="IPR051261">
    <property type="entry name" value="NLR"/>
</dbReference>
<dbReference type="InterPro" id="IPR032675">
    <property type="entry name" value="LRR_dom_sf"/>
</dbReference>
<dbReference type="Gene3D" id="3.80.10.10">
    <property type="entry name" value="Ribonuclease Inhibitor"/>
    <property type="match status" value="1"/>
</dbReference>
<evidence type="ECO:0000256" key="2">
    <source>
        <dbReference type="ARBA" id="ARBA00022614"/>
    </source>
</evidence>
<gene>
    <name evidence="4" type="ORF">CYMTET_33016</name>
</gene>
<keyword evidence="5" id="KW-1185">Reference proteome</keyword>
<dbReference type="PROSITE" id="PS51450">
    <property type="entry name" value="LRR"/>
    <property type="match status" value="2"/>
</dbReference>
<dbReference type="PANTHER" id="PTHR24106">
    <property type="entry name" value="NACHT, LRR AND CARD DOMAINS-CONTAINING"/>
    <property type="match status" value="1"/>
</dbReference>
<evidence type="ECO:0000256" key="3">
    <source>
        <dbReference type="ARBA" id="ARBA00022737"/>
    </source>
</evidence>
<organism evidence="4 5">
    <name type="scientific">Cymbomonas tetramitiformis</name>
    <dbReference type="NCBI Taxonomy" id="36881"/>
    <lineage>
        <taxon>Eukaryota</taxon>
        <taxon>Viridiplantae</taxon>
        <taxon>Chlorophyta</taxon>
        <taxon>Pyramimonadophyceae</taxon>
        <taxon>Pyramimonadales</taxon>
        <taxon>Pyramimonadaceae</taxon>
        <taxon>Cymbomonas</taxon>
    </lineage>
</organism>
<dbReference type="InterPro" id="IPR001611">
    <property type="entry name" value="Leu-rich_rpt"/>
</dbReference>
<keyword evidence="2" id="KW-0433">Leucine-rich repeat</keyword>
<proteinExistence type="predicted"/>
<sequence>MMAEASGKDYWLEKFGGSTHISLQGNTIGDGGVTELVKALMDENCKLQHLDLSGNNIRIEGAKELAKALMDANCKLQHLNLSGNFLKVGGVTELARALRNGNCKLQHLDLSENLIQVVRAIVRLRIGDQGVTELAEALMDENCKLEHLDLSGRGASTRECGRVRMGTSVKGEQAVAAGCGGGGEGMRKAEWEKALGLEMEVRPSWRRRSWMRTASCST</sequence>
<dbReference type="Proteomes" id="UP001190700">
    <property type="component" value="Unassembled WGS sequence"/>
</dbReference>
<reference evidence="4 5" key="1">
    <citation type="journal article" date="2015" name="Genome Biol. Evol.">
        <title>Comparative Genomics of a Bacterivorous Green Alga Reveals Evolutionary Causalities and Consequences of Phago-Mixotrophic Mode of Nutrition.</title>
        <authorList>
            <person name="Burns J.A."/>
            <person name="Paasch A."/>
            <person name="Narechania A."/>
            <person name="Kim E."/>
        </authorList>
    </citation>
    <scope>NUCLEOTIDE SEQUENCE [LARGE SCALE GENOMIC DNA]</scope>
    <source>
        <strain evidence="4 5">PLY_AMNH</strain>
    </source>
</reference>
<comment type="subcellular location">
    <subcellularLocation>
        <location evidence="1">Cytoplasm</location>
        <location evidence="1">Cytoskeleton</location>
        <location evidence="1">Cilium axoneme</location>
    </subcellularLocation>
</comment>